<dbReference type="PANTHER" id="PTHR10344:SF4">
    <property type="entry name" value="UMP-CMP KINASE 2, MITOCHONDRIAL"/>
    <property type="match status" value="1"/>
</dbReference>
<dbReference type="EC" id="2.7.4.9" evidence="2 12"/>
<evidence type="ECO:0000313" key="15">
    <source>
        <dbReference type="Proteomes" id="UP001144352"/>
    </source>
</evidence>
<comment type="caution">
    <text evidence="14">The sequence shown here is derived from an EMBL/GenBank/DDBJ whole genome shotgun (WGS) entry which is preliminary data.</text>
</comment>
<dbReference type="InterPro" id="IPR027417">
    <property type="entry name" value="P-loop_NTPase"/>
</dbReference>
<accession>A0A9W6G2E3</accession>
<dbReference type="PANTHER" id="PTHR10344">
    <property type="entry name" value="THYMIDYLATE KINASE"/>
    <property type="match status" value="1"/>
</dbReference>
<keyword evidence="4 12" id="KW-0808">Transferase</keyword>
<dbReference type="GO" id="GO:0005829">
    <property type="term" value="C:cytosol"/>
    <property type="evidence" value="ECO:0007669"/>
    <property type="project" value="TreeGrafter"/>
</dbReference>
<comment type="catalytic activity">
    <reaction evidence="10 12">
        <text>dTMP + ATP = dTDP + ADP</text>
        <dbReference type="Rhea" id="RHEA:13517"/>
        <dbReference type="ChEBI" id="CHEBI:30616"/>
        <dbReference type="ChEBI" id="CHEBI:58369"/>
        <dbReference type="ChEBI" id="CHEBI:63528"/>
        <dbReference type="ChEBI" id="CHEBI:456216"/>
        <dbReference type="EC" id="2.7.4.9"/>
    </reaction>
</comment>
<dbReference type="GO" id="GO:0006233">
    <property type="term" value="P:dTDP biosynthetic process"/>
    <property type="evidence" value="ECO:0007669"/>
    <property type="project" value="InterPro"/>
</dbReference>
<dbReference type="CDD" id="cd01672">
    <property type="entry name" value="TMPK"/>
    <property type="match status" value="1"/>
</dbReference>
<comment type="function">
    <text evidence="11 12">Phosphorylation of dTMP to form dTDP in both de novo and salvage pathways of dTTP synthesis.</text>
</comment>
<dbReference type="GO" id="GO:0006227">
    <property type="term" value="P:dUDP biosynthetic process"/>
    <property type="evidence" value="ECO:0007669"/>
    <property type="project" value="TreeGrafter"/>
</dbReference>
<evidence type="ECO:0000313" key="14">
    <source>
        <dbReference type="EMBL" id="GLI39665.1"/>
    </source>
</evidence>
<evidence type="ECO:0000256" key="8">
    <source>
        <dbReference type="ARBA" id="ARBA00022840"/>
    </source>
</evidence>
<evidence type="ECO:0000259" key="13">
    <source>
        <dbReference type="Pfam" id="PF02223"/>
    </source>
</evidence>
<evidence type="ECO:0000256" key="12">
    <source>
        <dbReference type="HAMAP-Rule" id="MF_00165"/>
    </source>
</evidence>
<evidence type="ECO:0000256" key="11">
    <source>
        <dbReference type="ARBA" id="ARBA00057735"/>
    </source>
</evidence>
<evidence type="ECO:0000256" key="5">
    <source>
        <dbReference type="ARBA" id="ARBA00022727"/>
    </source>
</evidence>
<dbReference type="GO" id="GO:0004798">
    <property type="term" value="F:dTMP kinase activity"/>
    <property type="evidence" value="ECO:0007669"/>
    <property type="project" value="UniProtKB-UniRule"/>
</dbReference>
<proteinExistence type="inferred from homology"/>
<dbReference type="Pfam" id="PF02223">
    <property type="entry name" value="Thymidylate_kin"/>
    <property type="match status" value="1"/>
</dbReference>
<keyword evidence="15" id="KW-1185">Reference proteome</keyword>
<reference evidence="14" key="1">
    <citation type="submission" date="2022-12" db="EMBL/GenBank/DDBJ databases">
        <title>Reference genome sequencing for broad-spectrum identification of bacterial and archaeal isolates by mass spectrometry.</title>
        <authorList>
            <person name="Sekiguchi Y."/>
            <person name="Tourlousse D.M."/>
        </authorList>
    </citation>
    <scope>NUCLEOTIDE SEQUENCE</scope>
    <source>
        <strain evidence="14">H2</strain>
    </source>
</reference>
<dbReference type="NCBIfam" id="TIGR00041">
    <property type="entry name" value="DTMP_kinase"/>
    <property type="match status" value="1"/>
</dbReference>
<keyword evidence="6 12" id="KW-0547">Nucleotide-binding</keyword>
<dbReference type="EMBL" id="BSDS01000002">
    <property type="protein sequence ID" value="GLI39665.1"/>
    <property type="molecule type" value="Genomic_DNA"/>
</dbReference>
<evidence type="ECO:0000256" key="9">
    <source>
        <dbReference type="ARBA" id="ARBA00029962"/>
    </source>
</evidence>
<evidence type="ECO:0000256" key="10">
    <source>
        <dbReference type="ARBA" id="ARBA00048743"/>
    </source>
</evidence>
<comment type="similarity">
    <text evidence="1 12">Belongs to the thymidylate kinase family.</text>
</comment>
<dbReference type="FunFam" id="3.40.50.300:FF:000225">
    <property type="entry name" value="Thymidylate kinase"/>
    <property type="match status" value="1"/>
</dbReference>
<dbReference type="RefSeq" id="WP_214184509.1">
    <property type="nucleotide sequence ID" value="NZ_BSDS01000002.1"/>
</dbReference>
<organism evidence="14 15">
    <name type="scientific">Geobacter hydrogenophilus</name>
    <dbReference type="NCBI Taxonomy" id="40983"/>
    <lineage>
        <taxon>Bacteria</taxon>
        <taxon>Pseudomonadati</taxon>
        <taxon>Thermodesulfobacteriota</taxon>
        <taxon>Desulfuromonadia</taxon>
        <taxon>Geobacterales</taxon>
        <taxon>Geobacteraceae</taxon>
        <taxon>Geobacter</taxon>
    </lineage>
</organism>
<dbReference type="AlphaFoldDB" id="A0A9W6G2E3"/>
<evidence type="ECO:0000256" key="7">
    <source>
        <dbReference type="ARBA" id="ARBA00022777"/>
    </source>
</evidence>
<evidence type="ECO:0000256" key="1">
    <source>
        <dbReference type="ARBA" id="ARBA00009776"/>
    </source>
</evidence>
<evidence type="ECO:0000256" key="6">
    <source>
        <dbReference type="ARBA" id="ARBA00022741"/>
    </source>
</evidence>
<keyword evidence="7 12" id="KW-0418">Kinase</keyword>
<gene>
    <name evidence="12 14" type="primary">tmk</name>
    <name evidence="14" type="ORF">GHYDROH2_31660</name>
</gene>
<feature type="binding site" evidence="12">
    <location>
        <begin position="9"/>
        <end position="16"/>
    </location>
    <ligand>
        <name>ATP</name>
        <dbReference type="ChEBI" id="CHEBI:30616"/>
    </ligand>
</feature>
<sequence length="217" mass="23328">MGFFITFEGIEGCGKSTQVRLAAERLSQAGHEVVVTREPGGCPIADAIRAILLDAGNSAMVPMTELLLYAAARAQHVAEVIEPALNAGKIVLCDRFTDSTMSYQGFGRKLDRELIARLNTLAAGSIRPDLTLLLDCPVETGLARAMARINASSAAREERFEQESILFHERIRDGFLSLAASEPARFVVLDGSGGIEETEALVTEAILSRLAASPARR</sequence>
<dbReference type="SUPFAM" id="SSF52540">
    <property type="entry name" value="P-loop containing nucleoside triphosphate hydrolases"/>
    <property type="match status" value="1"/>
</dbReference>
<dbReference type="Proteomes" id="UP001144352">
    <property type="component" value="Unassembled WGS sequence"/>
</dbReference>
<keyword evidence="5 12" id="KW-0545">Nucleotide biosynthesis</keyword>
<protein>
    <recommendedName>
        <fullName evidence="3 12">Thymidylate kinase</fullName>
        <ecNumber evidence="2 12">2.7.4.9</ecNumber>
    </recommendedName>
    <alternativeName>
        <fullName evidence="9 12">dTMP kinase</fullName>
    </alternativeName>
</protein>
<dbReference type="InterPro" id="IPR018094">
    <property type="entry name" value="Thymidylate_kinase"/>
</dbReference>
<evidence type="ECO:0000256" key="2">
    <source>
        <dbReference type="ARBA" id="ARBA00012980"/>
    </source>
</evidence>
<dbReference type="GO" id="GO:0005524">
    <property type="term" value="F:ATP binding"/>
    <property type="evidence" value="ECO:0007669"/>
    <property type="project" value="UniProtKB-UniRule"/>
</dbReference>
<evidence type="ECO:0000256" key="4">
    <source>
        <dbReference type="ARBA" id="ARBA00022679"/>
    </source>
</evidence>
<dbReference type="GO" id="GO:0006235">
    <property type="term" value="P:dTTP biosynthetic process"/>
    <property type="evidence" value="ECO:0007669"/>
    <property type="project" value="UniProtKB-UniRule"/>
</dbReference>
<keyword evidence="8 12" id="KW-0067">ATP-binding</keyword>
<name>A0A9W6G2E3_9BACT</name>
<dbReference type="InterPro" id="IPR039430">
    <property type="entry name" value="Thymidylate_kin-like_dom"/>
</dbReference>
<dbReference type="HAMAP" id="MF_00165">
    <property type="entry name" value="Thymidylate_kinase"/>
    <property type="match status" value="1"/>
</dbReference>
<dbReference type="Gene3D" id="3.40.50.300">
    <property type="entry name" value="P-loop containing nucleotide triphosphate hydrolases"/>
    <property type="match status" value="1"/>
</dbReference>
<feature type="domain" description="Thymidylate kinase-like" evidence="13">
    <location>
        <begin position="7"/>
        <end position="200"/>
    </location>
</feature>
<evidence type="ECO:0000256" key="3">
    <source>
        <dbReference type="ARBA" id="ARBA00017144"/>
    </source>
</evidence>